<protein>
    <submittedName>
        <fullName evidence="2">Uncharacterized protein</fullName>
    </submittedName>
</protein>
<keyword evidence="1" id="KW-0732">Signal</keyword>
<sequence>MTLYSKYLITAIAAVTATLTGVNAHADVTTLTFEIVNNTSGPLKLNRSNWNLALAEPGFFDVDPYSKHSYEANYTTNFGYPRKPPATLREVISYANGNRECTFTTVLRVTQSFGVFRPTLVATRSASATSTGMDDVKCEARVTAKTDEAPLDYSVRFTMG</sequence>
<dbReference type="RefSeq" id="WP_095028783.1">
    <property type="nucleotide sequence ID" value="NZ_NQKL01000005.1"/>
</dbReference>
<dbReference type="EMBL" id="NQKL01000005">
    <property type="protein sequence ID" value="OZY42427.1"/>
    <property type="molecule type" value="Genomic_DNA"/>
</dbReference>
<feature type="chain" id="PRO_5012108214" evidence="1">
    <location>
        <begin position="27"/>
        <end position="160"/>
    </location>
</feature>
<evidence type="ECO:0000313" key="2">
    <source>
        <dbReference type="EMBL" id="OZY42427.1"/>
    </source>
</evidence>
<organism evidence="2 3">
    <name type="scientific">Pseudomonas fragi</name>
    <dbReference type="NCBI Taxonomy" id="296"/>
    <lineage>
        <taxon>Bacteria</taxon>
        <taxon>Pseudomonadati</taxon>
        <taxon>Pseudomonadota</taxon>
        <taxon>Gammaproteobacteria</taxon>
        <taxon>Pseudomonadales</taxon>
        <taxon>Pseudomonadaceae</taxon>
        <taxon>Pseudomonas</taxon>
    </lineage>
</organism>
<accession>A0A266LYF3</accession>
<reference evidence="2 3" key="1">
    <citation type="submission" date="2017-08" db="EMBL/GenBank/DDBJ databases">
        <title>Genomic and metabolic characterisation of spoilage-associated Pseudomonas species.</title>
        <authorList>
            <person name="Stanborough T."/>
            <person name="Fegan N."/>
            <person name="Powell S.M."/>
            <person name="Singh T."/>
            <person name="Tamplin M.L."/>
            <person name="Chandry P.S."/>
        </authorList>
    </citation>
    <scope>NUCLEOTIDE SEQUENCE [LARGE SCALE GENOMIC DNA]</scope>
    <source>
        <strain evidence="2 3">F1820</strain>
    </source>
</reference>
<evidence type="ECO:0000313" key="3">
    <source>
        <dbReference type="Proteomes" id="UP000216113"/>
    </source>
</evidence>
<dbReference type="AlphaFoldDB" id="A0A266LYF3"/>
<evidence type="ECO:0000256" key="1">
    <source>
        <dbReference type="SAM" id="SignalP"/>
    </source>
</evidence>
<feature type="signal peptide" evidence="1">
    <location>
        <begin position="1"/>
        <end position="26"/>
    </location>
</feature>
<dbReference type="Proteomes" id="UP000216113">
    <property type="component" value="Unassembled WGS sequence"/>
</dbReference>
<comment type="caution">
    <text evidence="2">The sequence shown here is derived from an EMBL/GenBank/DDBJ whole genome shotgun (WGS) entry which is preliminary data.</text>
</comment>
<name>A0A266LYF3_PSEFR</name>
<gene>
    <name evidence="2" type="ORF">CJF43_08480</name>
</gene>
<proteinExistence type="predicted"/>